<feature type="region of interest" description="Disordered" evidence="1">
    <location>
        <begin position="259"/>
        <end position="348"/>
    </location>
</feature>
<organism evidence="2 3">
    <name type="scientific">Purpureocillium lilacinum</name>
    <name type="common">Paecilomyces lilacinus</name>
    <dbReference type="NCBI Taxonomy" id="33203"/>
    <lineage>
        <taxon>Eukaryota</taxon>
        <taxon>Fungi</taxon>
        <taxon>Dikarya</taxon>
        <taxon>Ascomycota</taxon>
        <taxon>Pezizomycotina</taxon>
        <taxon>Sordariomycetes</taxon>
        <taxon>Hypocreomycetidae</taxon>
        <taxon>Hypocreales</taxon>
        <taxon>Ophiocordycipitaceae</taxon>
        <taxon>Purpureocillium</taxon>
    </lineage>
</organism>
<reference evidence="2 3" key="1">
    <citation type="journal article" date="2024" name="Microbiol. Resour. Announc.">
        <title>Genome annotations for the ascomycete fungi Trichoderma harzianum, Trichoderma aggressivum, and Purpureocillium lilacinum.</title>
        <authorList>
            <person name="Beijen E.P.W."/>
            <person name="Ohm R.A."/>
        </authorList>
    </citation>
    <scope>NUCLEOTIDE SEQUENCE [LARGE SCALE GENOMIC DNA]</scope>
    <source>
        <strain evidence="2 3">CBS 150709</strain>
    </source>
</reference>
<feature type="compositionally biased region" description="Basic and acidic residues" evidence="1">
    <location>
        <begin position="259"/>
        <end position="272"/>
    </location>
</feature>
<gene>
    <name evidence="2" type="ORF">Purlil1_6586</name>
</gene>
<feature type="compositionally biased region" description="Pro residues" evidence="1">
    <location>
        <begin position="1"/>
        <end position="11"/>
    </location>
</feature>
<dbReference type="Proteomes" id="UP001287286">
    <property type="component" value="Unassembled WGS sequence"/>
</dbReference>
<evidence type="ECO:0000256" key="1">
    <source>
        <dbReference type="SAM" id="MobiDB-lite"/>
    </source>
</evidence>
<evidence type="ECO:0000313" key="3">
    <source>
        <dbReference type="Proteomes" id="UP001287286"/>
    </source>
</evidence>
<dbReference type="EMBL" id="JAWRVI010000021">
    <property type="protein sequence ID" value="KAK4089153.1"/>
    <property type="molecule type" value="Genomic_DNA"/>
</dbReference>
<evidence type="ECO:0000313" key="2">
    <source>
        <dbReference type="EMBL" id="KAK4089153.1"/>
    </source>
</evidence>
<protein>
    <submittedName>
        <fullName evidence="2">Uncharacterized protein</fullName>
    </submittedName>
</protein>
<keyword evidence="3" id="KW-1185">Reference proteome</keyword>
<feature type="region of interest" description="Disordered" evidence="1">
    <location>
        <begin position="200"/>
        <end position="230"/>
    </location>
</feature>
<comment type="caution">
    <text evidence="2">The sequence shown here is derived from an EMBL/GenBank/DDBJ whole genome shotgun (WGS) entry which is preliminary data.</text>
</comment>
<sequence>MLPLSSAPPPRTGEGTPAGTSVAKDLEPSTGRAPRRARPSWHVCRCNGTVTARPKTNSVLSNEDDAGVLKLPRGAVGNRTEVGNRRDGRGAPFGGPLTAPSLVRKAQCRRSTVCRWSILYVEYCRTGCRMASYMADASKIPQRMQFNAVLGKYLSTRVRALPYAPPLRSVDTALGRLQFRVIREAVCTLRGRQSLDSARPLKRDLAAEPGAEPVAAQRNTRRIDGAGRWVRPEQRRPVSYRGCNAMQVTSVLRIGERTAKQYSRGKQDERRQTSRAAACATSNHNTQHDMTRHRHDTRRDREPGIQGPQAPKARHRKFLSMQQQQQARAGLGRRLRAIRSPASDVMEG</sequence>
<accession>A0ABR0BZS8</accession>
<proteinExistence type="predicted"/>
<feature type="region of interest" description="Disordered" evidence="1">
    <location>
        <begin position="1"/>
        <end position="39"/>
    </location>
</feature>
<feature type="compositionally biased region" description="Basic and acidic residues" evidence="1">
    <location>
        <begin position="221"/>
        <end position="230"/>
    </location>
</feature>
<name>A0ABR0BZS8_PURLI</name>